<dbReference type="GO" id="GO:0016746">
    <property type="term" value="F:acyltransferase activity"/>
    <property type="evidence" value="ECO:0007669"/>
    <property type="project" value="UniProtKB-KW"/>
</dbReference>
<name>A0A642F2D2_BACFG</name>
<dbReference type="InterPro" id="IPR018357">
    <property type="entry name" value="Hexapep_transf_CS"/>
</dbReference>
<organism evidence="5 6">
    <name type="scientific">Bacteroides fragilis</name>
    <dbReference type="NCBI Taxonomy" id="817"/>
    <lineage>
        <taxon>Bacteria</taxon>
        <taxon>Pseudomonadati</taxon>
        <taxon>Bacteroidota</taxon>
        <taxon>Bacteroidia</taxon>
        <taxon>Bacteroidales</taxon>
        <taxon>Bacteroidaceae</taxon>
        <taxon>Bacteroides</taxon>
    </lineage>
</organism>
<comment type="similarity">
    <text evidence="1">Belongs to the transferase hexapeptide repeat family.</text>
</comment>
<dbReference type="RefSeq" id="WP_130071133.1">
    <property type="nucleotide sequence ID" value="NZ_RCXN01000005.1"/>
</dbReference>
<evidence type="ECO:0000256" key="4">
    <source>
        <dbReference type="ARBA" id="ARBA00023315"/>
    </source>
</evidence>
<gene>
    <name evidence="5" type="ORF">F2Z89_08440</name>
</gene>
<evidence type="ECO:0000256" key="1">
    <source>
        <dbReference type="ARBA" id="ARBA00007274"/>
    </source>
</evidence>
<dbReference type="CDD" id="cd03354">
    <property type="entry name" value="LbH_SAT"/>
    <property type="match status" value="1"/>
</dbReference>
<protein>
    <submittedName>
        <fullName evidence="5">Serine acetyltransferase</fullName>
    </submittedName>
</protein>
<keyword evidence="2 5" id="KW-0808">Transferase</keyword>
<keyword evidence="4" id="KW-0012">Acyltransferase</keyword>
<proteinExistence type="inferred from homology"/>
<reference evidence="5 6" key="1">
    <citation type="journal article" date="2019" name="Nat. Med.">
        <title>A library of human gut bacterial isolates paired with longitudinal multiomics data enables mechanistic microbiome research.</title>
        <authorList>
            <person name="Poyet M."/>
            <person name="Groussin M."/>
            <person name="Gibbons S.M."/>
            <person name="Avila-Pacheco J."/>
            <person name="Jiang X."/>
            <person name="Kearney S.M."/>
            <person name="Perrotta A.R."/>
            <person name="Berdy B."/>
            <person name="Zhao S."/>
            <person name="Lieberman T.D."/>
            <person name="Swanson P.K."/>
            <person name="Smith M."/>
            <person name="Roesemann S."/>
            <person name="Alexander J.E."/>
            <person name="Rich S.A."/>
            <person name="Livny J."/>
            <person name="Vlamakis H."/>
            <person name="Clish C."/>
            <person name="Bullock K."/>
            <person name="Deik A."/>
            <person name="Scott J."/>
            <person name="Pierce K.A."/>
            <person name="Xavier R.J."/>
            <person name="Alm E.J."/>
        </authorList>
    </citation>
    <scope>NUCLEOTIDE SEQUENCE [LARGE SCALE GENOMIC DNA]</scope>
    <source>
        <strain evidence="5 6">BIOML-A46</strain>
    </source>
</reference>
<dbReference type="InterPro" id="IPR001451">
    <property type="entry name" value="Hexapep"/>
</dbReference>
<dbReference type="InterPro" id="IPR011004">
    <property type="entry name" value="Trimer_LpxA-like_sf"/>
</dbReference>
<dbReference type="Proteomes" id="UP000460666">
    <property type="component" value="Unassembled WGS sequence"/>
</dbReference>
<dbReference type="EMBL" id="VWCJ01000004">
    <property type="protein sequence ID" value="KAA4998880.1"/>
    <property type="molecule type" value="Genomic_DNA"/>
</dbReference>
<evidence type="ECO:0000313" key="6">
    <source>
        <dbReference type="Proteomes" id="UP000460666"/>
    </source>
</evidence>
<evidence type="ECO:0000256" key="3">
    <source>
        <dbReference type="ARBA" id="ARBA00022737"/>
    </source>
</evidence>
<dbReference type="SUPFAM" id="SSF51161">
    <property type="entry name" value="Trimeric LpxA-like enzymes"/>
    <property type="match status" value="1"/>
</dbReference>
<dbReference type="PANTHER" id="PTHR42811">
    <property type="entry name" value="SERINE ACETYLTRANSFERASE"/>
    <property type="match status" value="1"/>
</dbReference>
<evidence type="ECO:0000313" key="5">
    <source>
        <dbReference type="EMBL" id="KAA4998880.1"/>
    </source>
</evidence>
<evidence type="ECO:0000256" key="2">
    <source>
        <dbReference type="ARBA" id="ARBA00022679"/>
    </source>
</evidence>
<dbReference type="Gene3D" id="2.160.10.10">
    <property type="entry name" value="Hexapeptide repeat proteins"/>
    <property type="match status" value="1"/>
</dbReference>
<dbReference type="Pfam" id="PF00132">
    <property type="entry name" value="Hexapep"/>
    <property type="match status" value="1"/>
</dbReference>
<sequence length="201" mass="22129">MIFKQFDDVCIPIPRTLTDCIVLIKSDMYRYCGYSSKSKIWREVLINPSFAFVFWFRLSSVQWIGYPVAKMIKTLIGRKRGLQISEHTPIGYGFYIAHAFGTIINPSAVIGNNCTISQFTTIGAIEGNAAVIGNNVYIGPSVCIVENIKVGSNSTIGAGAVVVKNVPDNSTVAGVPAKVISYNQPARLINNRFPYEDCICY</sequence>
<dbReference type="PROSITE" id="PS00101">
    <property type="entry name" value="HEXAPEP_TRANSFERASES"/>
    <property type="match status" value="1"/>
</dbReference>
<accession>A0A642F2D2</accession>
<keyword evidence="3" id="KW-0677">Repeat</keyword>
<comment type="caution">
    <text evidence="5">The sequence shown here is derived from an EMBL/GenBank/DDBJ whole genome shotgun (WGS) entry which is preliminary data.</text>
</comment>
<dbReference type="AlphaFoldDB" id="A0A642F2D2"/>
<dbReference type="InterPro" id="IPR045304">
    <property type="entry name" value="LbH_SAT"/>
</dbReference>